<dbReference type="Proteomes" id="UP000184063">
    <property type="component" value="Unassembled WGS sequence"/>
</dbReference>
<gene>
    <name evidence="1" type="ORF">ASPFODRAFT_53234</name>
</gene>
<protein>
    <submittedName>
        <fullName evidence="1">Uncharacterized protein</fullName>
    </submittedName>
</protein>
<accession>A0A1M3T0Z5</accession>
<dbReference type="AlphaFoldDB" id="A0A1M3T0Z5"/>
<evidence type="ECO:0000313" key="2">
    <source>
        <dbReference type="Proteomes" id="UP000184063"/>
    </source>
</evidence>
<reference evidence="2" key="1">
    <citation type="journal article" date="2017" name="Genome Biol.">
        <title>Comparative genomics reveals high biological diversity and specific adaptations in the industrially and medically important fungal genus Aspergillus.</title>
        <authorList>
            <person name="de Vries R.P."/>
            <person name="Riley R."/>
            <person name="Wiebenga A."/>
            <person name="Aguilar-Osorio G."/>
            <person name="Amillis S."/>
            <person name="Uchima C.A."/>
            <person name="Anderluh G."/>
            <person name="Asadollahi M."/>
            <person name="Askin M."/>
            <person name="Barry K."/>
            <person name="Battaglia E."/>
            <person name="Bayram O."/>
            <person name="Benocci T."/>
            <person name="Braus-Stromeyer S.A."/>
            <person name="Caldana C."/>
            <person name="Canovas D."/>
            <person name="Cerqueira G.C."/>
            <person name="Chen F."/>
            <person name="Chen W."/>
            <person name="Choi C."/>
            <person name="Clum A."/>
            <person name="Dos Santos R.A."/>
            <person name="Damasio A.R."/>
            <person name="Diallinas G."/>
            <person name="Emri T."/>
            <person name="Fekete E."/>
            <person name="Flipphi M."/>
            <person name="Freyberg S."/>
            <person name="Gallo A."/>
            <person name="Gournas C."/>
            <person name="Habgood R."/>
            <person name="Hainaut M."/>
            <person name="Harispe M.L."/>
            <person name="Henrissat B."/>
            <person name="Hilden K.S."/>
            <person name="Hope R."/>
            <person name="Hossain A."/>
            <person name="Karabika E."/>
            <person name="Karaffa L."/>
            <person name="Karanyi Z."/>
            <person name="Krasevec N."/>
            <person name="Kuo A."/>
            <person name="Kusch H."/>
            <person name="LaButti K."/>
            <person name="Lagendijk E.L."/>
            <person name="Lapidus A."/>
            <person name="Levasseur A."/>
            <person name="Lindquist E."/>
            <person name="Lipzen A."/>
            <person name="Logrieco A.F."/>
            <person name="MacCabe A."/>
            <person name="Maekelae M.R."/>
            <person name="Malavazi I."/>
            <person name="Melin P."/>
            <person name="Meyer V."/>
            <person name="Mielnichuk N."/>
            <person name="Miskei M."/>
            <person name="Molnar A.P."/>
            <person name="Mule G."/>
            <person name="Ngan C.Y."/>
            <person name="Orejas M."/>
            <person name="Orosz E."/>
            <person name="Ouedraogo J.P."/>
            <person name="Overkamp K.M."/>
            <person name="Park H.-S."/>
            <person name="Perrone G."/>
            <person name="Piumi F."/>
            <person name="Punt P.J."/>
            <person name="Ram A.F."/>
            <person name="Ramon A."/>
            <person name="Rauscher S."/>
            <person name="Record E."/>
            <person name="Riano-Pachon D.M."/>
            <person name="Robert V."/>
            <person name="Roehrig J."/>
            <person name="Ruller R."/>
            <person name="Salamov A."/>
            <person name="Salih N.S."/>
            <person name="Samson R.A."/>
            <person name="Sandor E."/>
            <person name="Sanguinetti M."/>
            <person name="Schuetze T."/>
            <person name="Sepcic K."/>
            <person name="Shelest E."/>
            <person name="Sherlock G."/>
            <person name="Sophianopoulou V."/>
            <person name="Squina F.M."/>
            <person name="Sun H."/>
            <person name="Susca A."/>
            <person name="Todd R.B."/>
            <person name="Tsang A."/>
            <person name="Unkles S.E."/>
            <person name="van de Wiele N."/>
            <person name="van Rossen-Uffink D."/>
            <person name="Oliveira J.V."/>
            <person name="Vesth T.C."/>
            <person name="Visser J."/>
            <person name="Yu J.-H."/>
            <person name="Zhou M."/>
            <person name="Andersen M.R."/>
            <person name="Archer D.B."/>
            <person name="Baker S.E."/>
            <person name="Benoit I."/>
            <person name="Brakhage A.A."/>
            <person name="Braus G.H."/>
            <person name="Fischer R."/>
            <person name="Frisvad J.C."/>
            <person name="Goldman G.H."/>
            <person name="Houbraken J."/>
            <person name="Oakley B."/>
            <person name="Pocsi I."/>
            <person name="Scazzocchio C."/>
            <person name="Seiboth B."/>
            <person name="vanKuyk P.A."/>
            <person name="Wortman J."/>
            <person name="Dyer P.S."/>
            <person name="Grigoriev I.V."/>
        </authorList>
    </citation>
    <scope>NUCLEOTIDE SEQUENCE [LARGE SCALE GENOMIC DNA]</scope>
    <source>
        <strain evidence="2">CBS 106.47</strain>
    </source>
</reference>
<dbReference type="VEuPathDB" id="FungiDB:ASPFODRAFT_53234"/>
<proteinExistence type="predicted"/>
<dbReference type="EMBL" id="KV878255">
    <property type="protein sequence ID" value="OJZ80429.1"/>
    <property type="molecule type" value="Genomic_DNA"/>
</dbReference>
<evidence type="ECO:0000313" key="1">
    <source>
        <dbReference type="EMBL" id="OJZ80429.1"/>
    </source>
</evidence>
<organism evidence="1 2">
    <name type="scientific">Aspergillus luchuensis (strain CBS 106.47)</name>
    <dbReference type="NCBI Taxonomy" id="1137211"/>
    <lineage>
        <taxon>Eukaryota</taxon>
        <taxon>Fungi</taxon>
        <taxon>Dikarya</taxon>
        <taxon>Ascomycota</taxon>
        <taxon>Pezizomycotina</taxon>
        <taxon>Eurotiomycetes</taxon>
        <taxon>Eurotiomycetidae</taxon>
        <taxon>Eurotiales</taxon>
        <taxon>Aspergillaceae</taxon>
        <taxon>Aspergillus</taxon>
        <taxon>Aspergillus subgen. Circumdati</taxon>
    </lineage>
</organism>
<sequence>MGPSSWSQCPSSLSLSHMTLKPDGTLRVTVFDCSSGVAKKPTLEARLDLRRIPLLLRTPSEQQQALADLP</sequence>
<name>A0A1M3T0Z5_ASPLC</name>